<keyword evidence="2" id="KW-1185">Reference proteome</keyword>
<dbReference type="Proteomes" id="UP001159363">
    <property type="component" value="Chromosome 5"/>
</dbReference>
<dbReference type="EMBL" id="JARBHB010000006">
    <property type="protein sequence ID" value="KAJ8881190.1"/>
    <property type="molecule type" value="Genomic_DNA"/>
</dbReference>
<gene>
    <name evidence="1" type="ORF">PR048_017663</name>
</gene>
<sequence>MKIPKARAVQRDHCTPVWSLALWGDDALDAQWHPSDICLMTSSAVFLDGNTARLARRSDEALGVREVSPVSLPRFLTLDSHRGKSHRYTQYDENTAHQLRAMRLAAMAHIMRVTVSPLSFTCFSALNAEKKCKTTRLPPSRTGFDTQRGRFPIFTRESRRTMSLVGRFSRGSPIYPWPRWSPTKTNRVRFPTGSPPDHRMWESCRQIFSGISRFPALAFRRCSNSPRFTPMDHAVKNSPNIFTS</sequence>
<comment type="caution">
    <text evidence="1">The sequence shown here is derived from an EMBL/GenBank/DDBJ whole genome shotgun (WGS) entry which is preliminary data.</text>
</comment>
<name>A0ABQ9HA55_9NEOP</name>
<evidence type="ECO:0000313" key="1">
    <source>
        <dbReference type="EMBL" id="KAJ8881190.1"/>
    </source>
</evidence>
<proteinExistence type="predicted"/>
<protein>
    <submittedName>
        <fullName evidence="1">Uncharacterized protein</fullName>
    </submittedName>
</protein>
<accession>A0ABQ9HA55</accession>
<organism evidence="1 2">
    <name type="scientific">Dryococelus australis</name>
    <dbReference type="NCBI Taxonomy" id="614101"/>
    <lineage>
        <taxon>Eukaryota</taxon>
        <taxon>Metazoa</taxon>
        <taxon>Ecdysozoa</taxon>
        <taxon>Arthropoda</taxon>
        <taxon>Hexapoda</taxon>
        <taxon>Insecta</taxon>
        <taxon>Pterygota</taxon>
        <taxon>Neoptera</taxon>
        <taxon>Polyneoptera</taxon>
        <taxon>Phasmatodea</taxon>
        <taxon>Verophasmatodea</taxon>
        <taxon>Anareolatae</taxon>
        <taxon>Phasmatidae</taxon>
        <taxon>Eurycanthinae</taxon>
        <taxon>Dryococelus</taxon>
    </lineage>
</organism>
<reference evidence="1 2" key="1">
    <citation type="submission" date="2023-02" db="EMBL/GenBank/DDBJ databases">
        <title>LHISI_Scaffold_Assembly.</title>
        <authorList>
            <person name="Stuart O.P."/>
            <person name="Cleave R."/>
            <person name="Magrath M.J.L."/>
            <person name="Mikheyev A.S."/>
        </authorList>
    </citation>
    <scope>NUCLEOTIDE SEQUENCE [LARGE SCALE GENOMIC DNA]</scope>
    <source>
        <strain evidence="1">Daus_M_001</strain>
        <tissue evidence="1">Leg muscle</tissue>
    </source>
</reference>
<evidence type="ECO:0000313" key="2">
    <source>
        <dbReference type="Proteomes" id="UP001159363"/>
    </source>
</evidence>